<dbReference type="Gene3D" id="3.40.50.1000">
    <property type="entry name" value="HAD superfamily/HAD-like"/>
    <property type="match status" value="1"/>
</dbReference>
<dbReference type="AlphaFoldDB" id="A0A5B7YHY1"/>
<dbReference type="InterPro" id="IPR051806">
    <property type="entry name" value="HAD-like_SPP"/>
</dbReference>
<evidence type="ECO:0000313" key="2">
    <source>
        <dbReference type="EMBL" id="QCZ95135.1"/>
    </source>
</evidence>
<dbReference type="PRINTS" id="PR00413">
    <property type="entry name" value="HADHALOGNASE"/>
</dbReference>
<dbReference type="KEGG" id="salk:FBQ74_03045"/>
<dbReference type="EMBL" id="CP039852">
    <property type="protein sequence ID" value="QCZ95135.1"/>
    <property type="molecule type" value="Genomic_DNA"/>
</dbReference>
<keyword evidence="3" id="KW-1185">Reference proteome</keyword>
<name>A0A5B7YHY1_9ALTE</name>
<proteinExistence type="inferred from homology"/>
<dbReference type="Pfam" id="PF13419">
    <property type="entry name" value="HAD_2"/>
    <property type="match status" value="1"/>
</dbReference>
<dbReference type="Proteomes" id="UP000304912">
    <property type="component" value="Chromosome"/>
</dbReference>
<dbReference type="InterPro" id="IPR041492">
    <property type="entry name" value="HAD_2"/>
</dbReference>
<dbReference type="NCBIfam" id="TIGR02009">
    <property type="entry name" value="PGMB-YQAB-SF"/>
    <property type="match status" value="1"/>
</dbReference>
<dbReference type="PANTHER" id="PTHR43481:SF4">
    <property type="entry name" value="GLYCEROL-1-PHOSPHATE PHOSPHOHYDROLASE 1-RELATED"/>
    <property type="match status" value="1"/>
</dbReference>
<dbReference type="SFLD" id="SFLDS00003">
    <property type="entry name" value="Haloacid_Dehalogenase"/>
    <property type="match status" value="1"/>
</dbReference>
<dbReference type="InterPro" id="IPR023198">
    <property type="entry name" value="PGP-like_dom2"/>
</dbReference>
<keyword evidence="2" id="KW-0378">Hydrolase</keyword>
<dbReference type="GO" id="GO:0050308">
    <property type="term" value="F:sugar-phosphatase activity"/>
    <property type="evidence" value="ECO:0007669"/>
    <property type="project" value="TreeGrafter"/>
</dbReference>
<dbReference type="InterPro" id="IPR023214">
    <property type="entry name" value="HAD_sf"/>
</dbReference>
<dbReference type="PANTHER" id="PTHR43481">
    <property type="entry name" value="FRUCTOSE-1-PHOSPHATE PHOSPHATASE"/>
    <property type="match status" value="1"/>
</dbReference>
<gene>
    <name evidence="2" type="ORF">FBQ74_03045</name>
</gene>
<comment type="similarity">
    <text evidence="1">Belongs to the HAD-like hydrolase superfamily. CbbY/CbbZ/Gph/YieH family.</text>
</comment>
<dbReference type="InterPro" id="IPR010976">
    <property type="entry name" value="B-phosphoglucomutase_hydrolase"/>
</dbReference>
<dbReference type="SFLD" id="SFLDG01129">
    <property type="entry name" value="C1.5:_HAD__Beta-PGM__Phosphata"/>
    <property type="match status" value="1"/>
</dbReference>
<dbReference type="OrthoDB" id="9800058at2"/>
<sequence length="194" mass="21803">MIDLSAYKAIIFDMDGTLIDSMGAHMEAWKQTCESFGIPFDRDYMYGLGGVPTRKTVEILNEKHGSDHSPEDVALRKREVWETMDLIPSLIAETTEIFHHYRPKMQVAIGTGSERPHAEHLLNHHDLLNKLDAMVTASDVTHGKPHPETFLTAARLMNVKPEECVVFEDTDIGRQAAERAGMACFLVVDGKVKR</sequence>
<dbReference type="CDD" id="cd07505">
    <property type="entry name" value="HAD_BPGM-like"/>
    <property type="match status" value="1"/>
</dbReference>
<evidence type="ECO:0000313" key="3">
    <source>
        <dbReference type="Proteomes" id="UP000304912"/>
    </source>
</evidence>
<accession>A0A5B7YHY1</accession>
<protein>
    <submittedName>
        <fullName evidence="2">Beta-phosphoglucomutase family hydrolase</fullName>
    </submittedName>
</protein>
<dbReference type="NCBIfam" id="TIGR01509">
    <property type="entry name" value="HAD-SF-IA-v3"/>
    <property type="match status" value="1"/>
</dbReference>
<reference evidence="2 3" key="1">
    <citation type="submission" date="2019-04" db="EMBL/GenBank/DDBJ databases">
        <title>Salinimonas iocasae sp. nov., a halophilic bacterium isolated from the outer tube casing of tubeworms in Okinawa Trough.</title>
        <authorList>
            <person name="Zhang H."/>
            <person name="Wang H."/>
            <person name="Li C."/>
        </authorList>
    </citation>
    <scope>NUCLEOTIDE SEQUENCE [LARGE SCALE GENOMIC DNA]</scope>
    <source>
        <strain evidence="2 3">KX18D6</strain>
    </source>
</reference>
<dbReference type="InterPro" id="IPR006439">
    <property type="entry name" value="HAD-SF_hydro_IA"/>
</dbReference>
<dbReference type="RefSeq" id="WP_139757864.1">
    <property type="nucleotide sequence ID" value="NZ_CP039852.1"/>
</dbReference>
<dbReference type="InterPro" id="IPR036412">
    <property type="entry name" value="HAD-like_sf"/>
</dbReference>
<dbReference type="SUPFAM" id="SSF56784">
    <property type="entry name" value="HAD-like"/>
    <property type="match status" value="1"/>
</dbReference>
<organism evidence="2 3">
    <name type="scientific">Salinimonas iocasae</name>
    <dbReference type="NCBI Taxonomy" id="2572577"/>
    <lineage>
        <taxon>Bacteria</taxon>
        <taxon>Pseudomonadati</taxon>
        <taxon>Pseudomonadota</taxon>
        <taxon>Gammaproteobacteria</taxon>
        <taxon>Alteromonadales</taxon>
        <taxon>Alteromonadaceae</taxon>
        <taxon>Alteromonas/Salinimonas group</taxon>
        <taxon>Salinimonas</taxon>
    </lineage>
</organism>
<dbReference type="SFLD" id="SFLDG01135">
    <property type="entry name" value="C1.5.6:_HAD__Beta-PGM__Phospha"/>
    <property type="match status" value="1"/>
</dbReference>
<dbReference type="Gene3D" id="1.10.150.240">
    <property type="entry name" value="Putative phosphatase, domain 2"/>
    <property type="match status" value="1"/>
</dbReference>
<evidence type="ECO:0000256" key="1">
    <source>
        <dbReference type="ARBA" id="ARBA00006171"/>
    </source>
</evidence>